<proteinExistence type="predicted"/>
<dbReference type="Proteomes" id="UP000197535">
    <property type="component" value="Unassembled WGS sequence"/>
</dbReference>
<sequence length="279" mass="29694">MLLAFRRFDAKDQHVLGQPALVAAHRGRDTQREALLAQQRIAAVAGAVGPDFAGFRIMDDVLGFIARPRDILLTRTQRLADGVHAGHELAFGAQHVVHGLAHAGHDAHVDGDVRGIGQLDADVGDRGTQRAHGERHHVHGAAAHAAVEQPVQGGAHFSGRHPVVGRAGVFLFRGADEGAVFDARHVGRVGAGQVAVRALGIVQLLHGAGGNHLCAQPIVFFLRAVAPVDALGLGQRGDFRDPVDQLLVLDVSWCIQSCNASHNGLVHKNYLQCQKKKPV</sequence>
<keyword evidence="2" id="KW-1185">Reference proteome</keyword>
<dbReference type="AlphaFoldDB" id="A0A254TD76"/>
<gene>
    <name evidence="1" type="ORF">AYR66_12055</name>
</gene>
<accession>A0A254TD76</accession>
<name>A0A254TD76_9BURK</name>
<evidence type="ECO:0000313" key="1">
    <source>
        <dbReference type="EMBL" id="OWW20117.1"/>
    </source>
</evidence>
<protein>
    <submittedName>
        <fullName evidence="1">Uncharacterized protein</fullName>
    </submittedName>
</protein>
<reference evidence="1 2" key="1">
    <citation type="submission" date="2016-02" db="EMBL/GenBank/DDBJ databases">
        <authorList>
            <person name="Wen L."/>
            <person name="He K."/>
            <person name="Yang H."/>
        </authorList>
    </citation>
    <scope>NUCLEOTIDE SEQUENCE [LARGE SCALE GENOMIC DNA]</scope>
    <source>
        <strain evidence="1 2">TSA40</strain>
    </source>
</reference>
<organism evidence="1 2">
    <name type="scientific">Noviherbaspirillum denitrificans</name>
    <dbReference type="NCBI Taxonomy" id="1968433"/>
    <lineage>
        <taxon>Bacteria</taxon>
        <taxon>Pseudomonadati</taxon>
        <taxon>Pseudomonadota</taxon>
        <taxon>Betaproteobacteria</taxon>
        <taxon>Burkholderiales</taxon>
        <taxon>Oxalobacteraceae</taxon>
        <taxon>Noviherbaspirillum</taxon>
    </lineage>
</organism>
<evidence type="ECO:0000313" key="2">
    <source>
        <dbReference type="Proteomes" id="UP000197535"/>
    </source>
</evidence>
<dbReference type="EMBL" id="LSTO01000001">
    <property type="protein sequence ID" value="OWW20117.1"/>
    <property type="molecule type" value="Genomic_DNA"/>
</dbReference>
<comment type="caution">
    <text evidence="1">The sequence shown here is derived from an EMBL/GenBank/DDBJ whole genome shotgun (WGS) entry which is preliminary data.</text>
</comment>